<dbReference type="AlphaFoldDB" id="A0A336M1S2"/>
<protein>
    <submittedName>
        <fullName evidence="4">CSON009893 protein</fullName>
    </submittedName>
</protein>
<feature type="compositionally biased region" description="Low complexity" evidence="1">
    <location>
        <begin position="102"/>
        <end position="116"/>
    </location>
</feature>
<dbReference type="VEuPathDB" id="VectorBase:CSON009893"/>
<accession>A0A336M1S2</accession>
<name>A0A336M1S2_CULSO</name>
<feature type="signal peptide" evidence="2">
    <location>
        <begin position="1"/>
        <end position="19"/>
    </location>
</feature>
<evidence type="ECO:0000256" key="1">
    <source>
        <dbReference type="SAM" id="MobiDB-lite"/>
    </source>
</evidence>
<keyword evidence="2" id="KW-0732">Signal</keyword>
<gene>
    <name evidence="4" type="primary">CSON009893</name>
</gene>
<organism evidence="4">
    <name type="scientific">Culicoides sonorensis</name>
    <name type="common">Biting midge</name>
    <dbReference type="NCBI Taxonomy" id="179676"/>
    <lineage>
        <taxon>Eukaryota</taxon>
        <taxon>Metazoa</taxon>
        <taxon>Ecdysozoa</taxon>
        <taxon>Arthropoda</taxon>
        <taxon>Hexapoda</taxon>
        <taxon>Insecta</taxon>
        <taxon>Pterygota</taxon>
        <taxon>Neoptera</taxon>
        <taxon>Endopterygota</taxon>
        <taxon>Diptera</taxon>
        <taxon>Nematocera</taxon>
        <taxon>Chironomoidea</taxon>
        <taxon>Ceratopogonidae</taxon>
        <taxon>Ceratopogoninae</taxon>
        <taxon>Culicoides</taxon>
        <taxon>Monoculicoides</taxon>
    </lineage>
</organism>
<reference evidence="4" key="2">
    <citation type="submission" date="2018-07" db="EMBL/GenBank/DDBJ databases">
        <authorList>
            <person name="Quirk P.G."/>
            <person name="Krulwich T.A."/>
        </authorList>
    </citation>
    <scope>NUCLEOTIDE SEQUENCE</scope>
</reference>
<feature type="region of interest" description="Disordered" evidence="1">
    <location>
        <begin position="101"/>
        <end position="142"/>
    </location>
</feature>
<feature type="compositionally biased region" description="Acidic residues" evidence="1">
    <location>
        <begin position="125"/>
        <end position="142"/>
    </location>
</feature>
<dbReference type="EMBL" id="UFQT01000397">
    <property type="protein sequence ID" value="SSX24000.1"/>
    <property type="molecule type" value="Genomic_DNA"/>
</dbReference>
<reference evidence="3" key="1">
    <citation type="submission" date="2018-04" db="EMBL/GenBank/DDBJ databases">
        <authorList>
            <person name="Go L.Y."/>
            <person name="Mitchell J.A."/>
        </authorList>
    </citation>
    <scope>NUCLEOTIDE SEQUENCE</scope>
    <source>
        <tissue evidence="3">Whole organism</tissue>
    </source>
</reference>
<evidence type="ECO:0000313" key="4">
    <source>
        <dbReference type="EMBL" id="SSX24000.1"/>
    </source>
</evidence>
<proteinExistence type="predicted"/>
<feature type="chain" id="PRO_5033343059" evidence="2">
    <location>
        <begin position="20"/>
        <end position="142"/>
    </location>
</feature>
<evidence type="ECO:0000256" key="2">
    <source>
        <dbReference type="SAM" id="SignalP"/>
    </source>
</evidence>
<evidence type="ECO:0000313" key="3">
    <source>
        <dbReference type="EMBL" id="SSX03635.1"/>
    </source>
</evidence>
<dbReference type="EMBL" id="UFQS01000397">
    <property type="protein sequence ID" value="SSX03635.1"/>
    <property type="molecule type" value="Genomic_DNA"/>
</dbReference>
<sequence length="142" mass="16421">MGLLYFKLVCFMLTVSVYSQKSDAFFYKPAPPAQPQPFPPTYYYGQYPGRPLTPQEVIAREEWYYRNTIYLNNPLNNPNNPFYVNPYGIYYPPTRFPLYTLSPSNSGTGTRPTTGRITRRPVTDSGEEVTEDGEEDEENDDF</sequence>